<organism evidence="1 2">
    <name type="scientific">Pontibacter populi</name>
    <dbReference type="NCBI Taxonomy" id="890055"/>
    <lineage>
        <taxon>Bacteria</taxon>
        <taxon>Pseudomonadati</taxon>
        <taxon>Bacteroidota</taxon>
        <taxon>Cytophagia</taxon>
        <taxon>Cytophagales</taxon>
        <taxon>Hymenobacteraceae</taxon>
        <taxon>Pontibacter</taxon>
    </lineage>
</organism>
<dbReference type="EMBL" id="JAHWXQ010000001">
    <property type="protein sequence ID" value="MBW3364563.1"/>
    <property type="molecule type" value="Genomic_DNA"/>
</dbReference>
<accession>A0ABS6XAN7</accession>
<sequence>MFAAQIKLAMQRVGKQFTRFETDGGYSLINTAIPNLGKSFYELLNTKEVNSFYLCTTNYDGILDSLLTYYCGEELKRKFVLKDGFIHGHFENSLFRRSKYKIAHLHGSYKYFKSSDSTIKLERGVVNSNPVMIYDDPNCKEAAIRQDSVLSANLLELEYQLKVCDRVIIIGNSFKTEPHLKRLINTHFNRPNTQIIISSDKPEEVASTLEPYYNFPIYTQSTMHIRSEQHLIELFKKLFDSNYYRMLATA</sequence>
<protein>
    <recommendedName>
        <fullName evidence="3">SIR2-like domain-containing protein</fullName>
    </recommendedName>
</protein>
<keyword evidence="2" id="KW-1185">Reference proteome</keyword>
<gene>
    <name evidence="1" type="ORF">KYK27_05885</name>
</gene>
<reference evidence="1 2" key="1">
    <citation type="submission" date="2021-07" db="EMBL/GenBank/DDBJ databases">
        <authorList>
            <person name="Kim M.K."/>
        </authorList>
    </citation>
    <scope>NUCLEOTIDE SEQUENCE [LARGE SCALE GENOMIC DNA]</scope>
    <source>
        <strain evidence="1 2">HLY7-15</strain>
    </source>
</reference>
<dbReference type="Proteomes" id="UP000774935">
    <property type="component" value="Unassembled WGS sequence"/>
</dbReference>
<proteinExistence type="predicted"/>
<dbReference type="RefSeq" id="WP_219337353.1">
    <property type="nucleotide sequence ID" value="NZ_JAHWXQ010000001.1"/>
</dbReference>
<evidence type="ECO:0008006" key="3">
    <source>
        <dbReference type="Google" id="ProtNLM"/>
    </source>
</evidence>
<evidence type="ECO:0000313" key="2">
    <source>
        <dbReference type="Proteomes" id="UP000774935"/>
    </source>
</evidence>
<comment type="caution">
    <text evidence="1">The sequence shown here is derived from an EMBL/GenBank/DDBJ whole genome shotgun (WGS) entry which is preliminary data.</text>
</comment>
<evidence type="ECO:0000313" key="1">
    <source>
        <dbReference type="EMBL" id="MBW3364563.1"/>
    </source>
</evidence>
<name>A0ABS6XAN7_9BACT</name>